<reference evidence="9 10" key="1">
    <citation type="submission" date="2016-10" db="EMBL/GenBank/DDBJ databases">
        <authorList>
            <person name="de Groot N.N."/>
        </authorList>
    </citation>
    <scope>NUCLEOTIDE SEQUENCE [LARGE SCALE GENOMIC DNA]</scope>
    <source>
        <strain evidence="9 10">DSM 45514</strain>
    </source>
</reference>
<dbReference type="Proteomes" id="UP000199387">
    <property type="component" value="Unassembled WGS sequence"/>
</dbReference>
<dbReference type="Gene3D" id="3.30.2350.10">
    <property type="entry name" value="Pseudouridine synthase"/>
    <property type="match status" value="1"/>
</dbReference>
<dbReference type="PROSITE" id="PS01129">
    <property type="entry name" value="PSI_RLU"/>
    <property type="match status" value="1"/>
</dbReference>
<dbReference type="PANTHER" id="PTHR21600:SF44">
    <property type="entry name" value="RIBOSOMAL LARGE SUBUNIT PSEUDOURIDINE SYNTHASE D"/>
    <property type="match status" value="1"/>
</dbReference>
<evidence type="ECO:0000259" key="8">
    <source>
        <dbReference type="SMART" id="SM00363"/>
    </source>
</evidence>
<dbReference type="EC" id="5.4.99.-" evidence="7"/>
<dbReference type="PROSITE" id="PS50889">
    <property type="entry name" value="S4"/>
    <property type="match status" value="1"/>
</dbReference>
<protein>
    <recommendedName>
        <fullName evidence="7">Pseudouridine synthase</fullName>
        <ecNumber evidence="7">5.4.99.-</ecNumber>
    </recommendedName>
</protein>
<dbReference type="InterPro" id="IPR006145">
    <property type="entry name" value="PsdUridine_synth_RsuA/RluA"/>
</dbReference>
<dbReference type="GO" id="GO:0000455">
    <property type="term" value="P:enzyme-directed rRNA pseudouridine synthesis"/>
    <property type="evidence" value="ECO:0007669"/>
    <property type="project" value="TreeGrafter"/>
</dbReference>
<keyword evidence="3 6" id="KW-0694">RNA-binding</keyword>
<dbReference type="InterPro" id="IPR002942">
    <property type="entry name" value="S4_RNA-bd"/>
</dbReference>
<dbReference type="InterPro" id="IPR006224">
    <property type="entry name" value="PsdUridine_synth_RluA-like_CS"/>
</dbReference>
<name>A0A1G6HRW5_9BACL</name>
<evidence type="ECO:0000313" key="10">
    <source>
        <dbReference type="Proteomes" id="UP000199387"/>
    </source>
</evidence>
<comment type="similarity">
    <text evidence="2 7">Belongs to the pseudouridine synthase RluA family.</text>
</comment>
<dbReference type="CDD" id="cd00165">
    <property type="entry name" value="S4"/>
    <property type="match status" value="1"/>
</dbReference>
<feature type="active site" evidence="5">
    <location>
        <position position="122"/>
    </location>
</feature>
<dbReference type="STRING" id="1236220.SAMN04488112_101204"/>
<organism evidence="9 10">
    <name type="scientific">Melghirimyces thermohalophilus</name>
    <dbReference type="NCBI Taxonomy" id="1236220"/>
    <lineage>
        <taxon>Bacteria</taxon>
        <taxon>Bacillati</taxon>
        <taxon>Bacillota</taxon>
        <taxon>Bacilli</taxon>
        <taxon>Bacillales</taxon>
        <taxon>Thermoactinomycetaceae</taxon>
        <taxon>Melghirimyces</taxon>
    </lineage>
</organism>
<feature type="domain" description="RNA-binding S4" evidence="8">
    <location>
        <begin position="1"/>
        <end position="63"/>
    </location>
</feature>
<evidence type="ECO:0000256" key="5">
    <source>
        <dbReference type="PIRSR" id="PIRSR606225-1"/>
    </source>
</evidence>
<dbReference type="FunFam" id="3.30.2350.10:FF:000006">
    <property type="entry name" value="Pseudouridine synthase"/>
    <property type="match status" value="1"/>
</dbReference>
<sequence length="288" mass="32376">MDKFLVAQKDEWTRMGIQAWIHEQRVQVNGRAVKNNYRLKEGDQVELTVPPPEEVTVEPEPLPLEVVYEDDDVIVVNKPRGMVVHPATGNLSGTLVNALLAHCKNLSKIGGELRPGIVHRIDKDTSGLIMAAKNDHAHQSLVAQLKAHSVDRHYVAVVNGSLAHDRGTIDAPIGRDPHHRKRMAVEHQKGKPAITHFEVLERYRRATLVQCRLETGRTHQIRVHMKYIGHPVVGDPIYSSNYRKFAIQGQALHAKSLGFEHPKKGGRIQLESELPSDIGKLVQIFRQD</sequence>
<dbReference type="AlphaFoldDB" id="A0A1G6HRW5"/>
<evidence type="ECO:0000256" key="3">
    <source>
        <dbReference type="ARBA" id="ARBA00022884"/>
    </source>
</evidence>
<evidence type="ECO:0000256" key="2">
    <source>
        <dbReference type="ARBA" id="ARBA00010876"/>
    </source>
</evidence>
<evidence type="ECO:0000256" key="4">
    <source>
        <dbReference type="ARBA" id="ARBA00023235"/>
    </source>
</evidence>
<comment type="function">
    <text evidence="7">Responsible for synthesis of pseudouridine from uracil.</text>
</comment>
<evidence type="ECO:0000256" key="7">
    <source>
        <dbReference type="RuleBase" id="RU362028"/>
    </source>
</evidence>
<dbReference type="GO" id="GO:0003723">
    <property type="term" value="F:RNA binding"/>
    <property type="evidence" value="ECO:0007669"/>
    <property type="project" value="UniProtKB-KW"/>
</dbReference>
<dbReference type="GO" id="GO:0120159">
    <property type="term" value="F:rRNA pseudouridine synthase activity"/>
    <property type="evidence" value="ECO:0007669"/>
    <property type="project" value="UniProtKB-ARBA"/>
</dbReference>
<evidence type="ECO:0000313" key="9">
    <source>
        <dbReference type="EMBL" id="SDB97029.1"/>
    </source>
</evidence>
<dbReference type="InterPro" id="IPR036986">
    <property type="entry name" value="S4_RNA-bd_sf"/>
</dbReference>
<evidence type="ECO:0000256" key="1">
    <source>
        <dbReference type="ARBA" id="ARBA00000073"/>
    </source>
</evidence>
<dbReference type="SUPFAM" id="SSF55120">
    <property type="entry name" value="Pseudouridine synthase"/>
    <property type="match status" value="1"/>
</dbReference>
<dbReference type="InterPro" id="IPR050188">
    <property type="entry name" value="RluA_PseudoU_synthase"/>
</dbReference>
<dbReference type="NCBIfam" id="TIGR00005">
    <property type="entry name" value="rluA_subfam"/>
    <property type="match status" value="1"/>
</dbReference>
<keyword evidence="10" id="KW-1185">Reference proteome</keyword>
<dbReference type="CDD" id="cd02869">
    <property type="entry name" value="PseudoU_synth_RluA_like"/>
    <property type="match status" value="1"/>
</dbReference>
<dbReference type="PANTHER" id="PTHR21600">
    <property type="entry name" value="MITOCHONDRIAL RNA PSEUDOURIDINE SYNTHASE"/>
    <property type="match status" value="1"/>
</dbReference>
<accession>A0A1G6HRW5</accession>
<keyword evidence="4 7" id="KW-0413">Isomerase</keyword>
<dbReference type="SUPFAM" id="SSF55174">
    <property type="entry name" value="Alpha-L RNA-binding motif"/>
    <property type="match status" value="1"/>
</dbReference>
<dbReference type="Pfam" id="PF00849">
    <property type="entry name" value="PseudoU_synth_2"/>
    <property type="match status" value="1"/>
</dbReference>
<comment type="catalytic activity">
    <reaction evidence="1 7">
        <text>a uridine in RNA = a pseudouridine in RNA</text>
        <dbReference type="Rhea" id="RHEA:48348"/>
        <dbReference type="Rhea" id="RHEA-COMP:12068"/>
        <dbReference type="Rhea" id="RHEA-COMP:12069"/>
        <dbReference type="ChEBI" id="CHEBI:65314"/>
        <dbReference type="ChEBI" id="CHEBI:65315"/>
    </reaction>
</comment>
<dbReference type="InterPro" id="IPR006225">
    <property type="entry name" value="PsdUridine_synth_RluC/D"/>
</dbReference>
<dbReference type="SMART" id="SM00363">
    <property type="entry name" value="S4"/>
    <property type="match status" value="1"/>
</dbReference>
<gene>
    <name evidence="9" type="ORF">SAMN04488112_101204</name>
</gene>
<evidence type="ECO:0000256" key="6">
    <source>
        <dbReference type="PROSITE-ProRule" id="PRU00182"/>
    </source>
</evidence>
<dbReference type="InterPro" id="IPR020103">
    <property type="entry name" value="PsdUridine_synth_cat_dom_sf"/>
</dbReference>
<dbReference type="Pfam" id="PF01479">
    <property type="entry name" value="S4"/>
    <property type="match status" value="1"/>
</dbReference>
<proteinExistence type="inferred from homology"/>
<dbReference type="EMBL" id="FMZA01000001">
    <property type="protein sequence ID" value="SDB97029.1"/>
    <property type="molecule type" value="Genomic_DNA"/>
</dbReference>
<dbReference type="Gene3D" id="3.10.290.10">
    <property type="entry name" value="RNA-binding S4 domain"/>
    <property type="match status" value="1"/>
</dbReference>